<reference evidence="1" key="1">
    <citation type="submission" date="2021-07" db="EMBL/GenBank/DDBJ databases">
        <authorList>
            <person name="Catto M.A."/>
            <person name="Jacobson A."/>
            <person name="Kennedy G."/>
            <person name="Labadie P."/>
            <person name="Hunt B.G."/>
            <person name="Srinivasan R."/>
        </authorList>
    </citation>
    <scope>NUCLEOTIDE SEQUENCE</scope>
    <source>
        <strain evidence="1">PL_HMW_Pooled</strain>
        <tissue evidence="1">Head</tissue>
    </source>
</reference>
<accession>A0AAE1GTH3</accession>
<proteinExistence type="predicted"/>
<dbReference type="EMBL" id="JAHWGI010000011">
    <property type="protein sequence ID" value="KAK3907545.1"/>
    <property type="molecule type" value="Genomic_DNA"/>
</dbReference>
<evidence type="ECO:0000313" key="1">
    <source>
        <dbReference type="EMBL" id="KAK3907545.1"/>
    </source>
</evidence>
<sequence>MKSQEGQDYMVSIVNGDIKKTRYRKWLNGANLENHITLGPFTPFQVEHTLGDQLFAIIHDFTEKLPVDVHHYEGMTMPLFTHGVLIPEPLIEGLIGTREKHGVTLSREEAKEILSKYSEKTEILKKDKIEHFWLGQQSVSTVNFYGLKSIQAEPSDL</sequence>
<reference evidence="1" key="2">
    <citation type="journal article" date="2023" name="BMC Genomics">
        <title>Pest status, molecular evolution, and epigenetic factors derived from the genome assembly of Frankliniella fusca, a thysanopteran phytovirus vector.</title>
        <authorList>
            <person name="Catto M.A."/>
            <person name="Labadie P.E."/>
            <person name="Jacobson A.L."/>
            <person name="Kennedy G.G."/>
            <person name="Srinivasan R."/>
            <person name="Hunt B.G."/>
        </authorList>
    </citation>
    <scope>NUCLEOTIDE SEQUENCE</scope>
    <source>
        <strain evidence="1">PL_HMW_Pooled</strain>
    </source>
</reference>
<name>A0AAE1GTH3_9NEOP</name>
<dbReference type="AlphaFoldDB" id="A0AAE1GTH3"/>
<gene>
    <name evidence="1" type="ORF">KUF71_003044</name>
</gene>
<evidence type="ECO:0000313" key="2">
    <source>
        <dbReference type="Proteomes" id="UP001219518"/>
    </source>
</evidence>
<comment type="caution">
    <text evidence="1">The sequence shown here is derived from an EMBL/GenBank/DDBJ whole genome shotgun (WGS) entry which is preliminary data.</text>
</comment>
<protein>
    <submittedName>
        <fullName evidence="1">Protein phosphatase 1 regulatory inhibitor subunit PPP1R7-like protein</fullName>
    </submittedName>
</protein>
<organism evidence="1 2">
    <name type="scientific">Frankliniella fusca</name>
    <dbReference type="NCBI Taxonomy" id="407009"/>
    <lineage>
        <taxon>Eukaryota</taxon>
        <taxon>Metazoa</taxon>
        <taxon>Ecdysozoa</taxon>
        <taxon>Arthropoda</taxon>
        <taxon>Hexapoda</taxon>
        <taxon>Insecta</taxon>
        <taxon>Pterygota</taxon>
        <taxon>Neoptera</taxon>
        <taxon>Paraneoptera</taxon>
        <taxon>Thysanoptera</taxon>
        <taxon>Terebrantia</taxon>
        <taxon>Thripoidea</taxon>
        <taxon>Thripidae</taxon>
        <taxon>Frankliniella</taxon>
    </lineage>
</organism>
<dbReference type="Proteomes" id="UP001219518">
    <property type="component" value="Unassembled WGS sequence"/>
</dbReference>
<keyword evidence="2" id="KW-1185">Reference proteome</keyword>